<proteinExistence type="predicted"/>
<dbReference type="PANTHER" id="PTHR43877">
    <property type="entry name" value="AMINOALKYLPHOSPHONATE N-ACETYLTRANSFERASE-RELATED-RELATED"/>
    <property type="match status" value="1"/>
</dbReference>
<dbReference type="InterPro" id="IPR050832">
    <property type="entry name" value="Bact_Acetyltransf"/>
</dbReference>
<evidence type="ECO:0000313" key="4">
    <source>
        <dbReference type="EMBL" id="KKN89007.1"/>
    </source>
</evidence>
<gene>
    <name evidence="4" type="ORF">LCGC14_0242000</name>
</gene>
<feature type="domain" description="N-acetyltransferase" evidence="3">
    <location>
        <begin position="6"/>
        <end position="168"/>
    </location>
</feature>
<sequence>MNTIVAETRLAEPRDSAALAAVHEAAWRGAYAGLIPHNSLSRMIGRRHEAWWARAIRGEAAILVVEFADETVGYATLGHNRAEAIKAEGEIYELYMRPEYQGLGFGGRLFRAARGLLADRRLSGLVVWALADNHQAVDFYARLGGADVAEGSEVFDGRNLGKIAFVWP</sequence>
<evidence type="ECO:0000256" key="2">
    <source>
        <dbReference type="ARBA" id="ARBA00023315"/>
    </source>
</evidence>
<evidence type="ECO:0000256" key="1">
    <source>
        <dbReference type="ARBA" id="ARBA00022679"/>
    </source>
</evidence>
<dbReference type="InterPro" id="IPR016181">
    <property type="entry name" value="Acyl_CoA_acyltransferase"/>
</dbReference>
<keyword evidence="2" id="KW-0012">Acyltransferase</keyword>
<dbReference type="Gene3D" id="3.40.630.30">
    <property type="match status" value="1"/>
</dbReference>
<reference evidence="4" key="1">
    <citation type="journal article" date="2015" name="Nature">
        <title>Complex archaea that bridge the gap between prokaryotes and eukaryotes.</title>
        <authorList>
            <person name="Spang A."/>
            <person name="Saw J.H."/>
            <person name="Jorgensen S.L."/>
            <person name="Zaremba-Niedzwiedzka K."/>
            <person name="Martijn J."/>
            <person name="Lind A.E."/>
            <person name="van Eijk R."/>
            <person name="Schleper C."/>
            <person name="Guy L."/>
            <person name="Ettema T.J."/>
        </authorList>
    </citation>
    <scope>NUCLEOTIDE SEQUENCE</scope>
</reference>
<dbReference type="InterPro" id="IPR000182">
    <property type="entry name" value="GNAT_dom"/>
</dbReference>
<dbReference type="Pfam" id="PF00583">
    <property type="entry name" value="Acetyltransf_1"/>
    <property type="match status" value="1"/>
</dbReference>
<keyword evidence="1" id="KW-0808">Transferase</keyword>
<evidence type="ECO:0000259" key="3">
    <source>
        <dbReference type="PROSITE" id="PS51186"/>
    </source>
</evidence>
<organism evidence="4">
    <name type="scientific">marine sediment metagenome</name>
    <dbReference type="NCBI Taxonomy" id="412755"/>
    <lineage>
        <taxon>unclassified sequences</taxon>
        <taxon>metagenomes</taxon>
        <taxon>ecological metagenomes</taxon>
    </lineage>
</organism>
<name>A0A0F9UND2_9ZZZZ</name>
<accession>A0A0F9UND2</accession>
<dbReference type="PROSITE" id="PS51186">
    <property type="entry name" value="GNAT"/>
    <property type="match status" value="1"/>
</dbReference>
<dbReference type="SUPFAM" id="SSF55729">
    <property type="entry name" value="Acyl-CoA N-acyltransferases (Nat)"/>
    <property type="match status" value="1"/>
</dbReference>
<dbReference type="AlphaFoldDB" id="A0A0F9UND2"/>
<protein>
    <recommendedName>
        <fullName evidence="3">N-acetyltransferase domain-containing protein</fullName>
    </recommendedName>
</protein>
<dbReference type="CDD" id="cd04301">
    <property type="entry name" value="NAT_SF"/>
    <property type="match status" value="1"/>
</dbReference>
<dbReference type="EMBL" id="LAZR01000123">
    <property type="protein sequence ID" value="KKN89007.1"/>
    <property type="molecule type" value="Genomic_DNA"/>
</dbReference>
<comment type="caution">
    <text evidence="4">The sequence shown here is derived from an EMBL/GenBank/DDBJ whole genome shotgun (WGS) entry which is preliminary data.</text>
</comment>
<dbReference type="GO" id="GO:0016747">
    <property type="term" value="F:acyltransferase activity, transferring groups other than amino-acyl groups"/>
    <property type="evidence" value="ECO:0007669"/>
    <property type="project" value="InterPro"/>
</dbReference>